<accession>A0A844GSQ5</accession>
<name>A0A844GSQ5_9FIRM</name>
<evidence type="ECO:0000313" key="4">
    <source>
        <dbReference type="Proteomes" id="UP000437824"/>
    </source>
</evidence>
<dbReference type="Proteomes" id="UP000437824">
    <property type="component" value="Unassembled WGS sequence"/>
</dbReference>
<gene>
    <name evidence="3" type="ORF">GKZ57_17290</name>
</gene>
<dbReference type="InterPro" id="IPR020084">
    <property type="entry name" value="NUDIX_hydrolase_CS"/>
</dbReference>
<feature type="non-terminal residue" evidence="3">
    <location>
        <position position="79"/>
    </location>
</feature>
<feature type="domain" description="Nudix hydrolase" evidence="2">
    <location>
        <begin position="20"/>
        <end position="79"/>
    </location>
</feature>
<dbReference type="AlphaFoldDB" id="A0A844GSQ5"/>
<dbReference type="GO" id="GO:0016787">
    <property type="term" value="F:hydrolase activity"/>
    <property type="evidence" value="ECO:0007669"/>
    <property type="project" value="UniProtKB-KW"/>
</dbReference>
<evidence type="ECO:0000259" key="2">
    <source>
        <dbReference type="PROSITE" id="PS51462"/>
    </source>
</evidence>
<keyword evidence="1" id="KW-0378">Hydrolase</keyword>
<dbReference type="Pfam" id="PF00293">
    <property type="entry name" value="NUDIX"/>
    <property type="match status" value="1"/>
</dbReference>
<dbReference type="SUPFAM" id="SSF55811">
    <property type="entry name" value="Nudix"/>
    <property type="match status" value="1"/>
</dbReference>
<comment type="caution">
    <text evidence="3">The sequence shown here is derived from an EMBL/GenBank/DDBJ whole genome shotgun (WGS) entry which is preliminary data.</text>
</comment>
<evidence type="ECO:0000313" key="3">
    <source>
        <dbReference type="EMBL" id="MTD62924.1"/>
    </source>
</evidence>
<organism evidence="3 4">
    <name type="scientific">Blautia luti DSM 14534 = JCM 17040</name>
    <dbReference type="NCBI Taxonomy" id="649762"/>
    <lineage>
        <taxon>Bacteria</taxon>
        <taxon>Bacillati</taxon>
        <taxon>Bacillota</taxon>
        <taxon>Clostridia</taxon>
        <taxon>Lachnospirales</taxon>
        <taxon>Lachnospiraceae</taxon>
        <taxon>Blautia</taxon>
    </lineage>
</organism>
<sequence>MQLITEIVHPELKSKQGRVFRRHAARGIVMRGEQILLLFTERYNDFSFPGGGLDAGEDIILGLKRELEEETGAREIRVL</sequence>
<dbReference type="InterPro" id="IPR000086">
    <property type="entry name" value="NUDIX_hydrolase_dom"/>
</dbReference>
<dbReference type="PROSITE" id="PS51462">
    <property type="entry name" value="NUDIX"/>
    <property type="match status" value="1"/>
</dbReference>
<reference evidence="3 4" key="1">
    <citation type="submission" date="2019-11" db="EMBL/GenBank/DDBJ databases">
        <title>Draft genome sequence of Blautia luti DSM 14534T, isolated from human stool.</title>
        <authorList>
            <person name="Ortiz R."/>
            <person name="Melis-Arcos F."/>
            <person name="Covarrubias P."/>
            <person name="Cardenas J.P."/>
            <person name="Perez-Donoso J."/>
            <person name="Almonacid D."/>
        </authorList>
    </citation>
    <scope>NUCLEOTIDE SEQUENCE [LARGE SCALE GENOMIC DNA]</scope>
    <source>
        <strain evidence="3 4">DSM 14534</strain>
    </source>
</reference>
<protein>
    <submittedName>
        <fullName evidence="3">NUDIX domain-containing protein</fullName>
    </submittedName>
</protein>
<dbReference type="Gene3D" id="3.90.79.10">
    <property type="entry name" value="Nucleoside Triphosphate Pyrophosphohydrolase"/>
    <property type="match status" value="1"/>
</dbReference>
<dbReference type="EMBL" id="WMBC01000052">
    <property type="protein sequence ID" value="MTD62924.1"/>
    <property type="molecule type" value="Genomic_DNA"/>
</dbReference>
<dbReference type="PROSITE" id="PS00893">
    <property type="entry name" value="NUDIX_BOX"/>
    <property type="match status" value="1"/>
</dbReference>
<evidence type="ECO:0000256" key="1">
    <source>
        <dbReference type="ARBA" id="ARBA00022801"/>
    </source>
</evidence>
<dbReference type="InterPro" id="IPR015797">
    <property type="entry name" value="NUDIX_hydrolase-like_dom_sf"/>
</dbReference>
<proteinExistence type="predicted"/>